<dbReference type="Pfam" id="PF00646">
    <property type="entry name" value="F-box"/>
    <property type="match status" value="1"/>
</dbReference>
<dbReference type="PROSITE" id="PS50181">
    <property type="entry name" value="FBOX"/>
    <property type="match status" value="1"/>
</dbReference>
<evidence type="ECO:0000259" key="1">
    <source>
        <dbReference type="PROSITE" id="PS50181"/>
    </source>
</evidence>
<dbReference type="AlphaFoldDB" id="A0A443SA05"/>
<dbReference type="SMART" id="SM00256">
    <property type="entry name" value="FBOX"/>
    <property type="match status" value="1"/>
</dbReference>
<feature type="domain" description="F-box" evidence="1">
    <location>
        <begin position="3"/>
        <end position="40"/>
    </location>
</feature>
<proteinExistence type="predicted"/>
<dbReference type="InterPro" id="IPR032675">
    <property type="entry name" value="LRR_dom_sf"/>
</dbReference>
<dbReference type="CDD" id="cd09917">
    <property type="entry name" value="F-box_SF"/>
    <property type="match status" value="1"/>
</dbReference>
<gene>
    <name evidence="2" type="ORF">B4U80_13872</name>
</gene>
<dbReference type="InterPro" id="IPR036047">
    <property type="entry name" value="F-box-like_dom_sf"/>
</dbReference>
<evidence type="ECO:0000313" key="3">
    <source>
        <dbReference type="Proteomes" id="UP000288716"/>
    </source>
</evidence>
<organism evidence="2 3">
    <name type="scientific">Leptotrombidium deliense</name>
    <dbReference type="NCBI Taxonomy" id="299467"/>
    <lineage>
        <taxon>Eukaryota</taxon>
        <taxon>Metazoa</taxon>
        <taxon>Ecdysozoa</taxon>
        <taxon>Arthropoda</taxon>
        <taxon>Chelicerata</taxon>
        <taxon>Arachnida</taxon>
        <taxon>Acari</taxon>
        <taxon>Acariformes</taxon>
        <taxon>Trombidiformes</taxon>
        <taxon>Prostigmata</taxon>
        <taxon>Anystina</taxon>
        <taxon>Parasitengona</taxon>
        <taxon>Trombiculoidea</taxon>
        <taxon>Trombiculidae</taxon>
        <taxon>Leptotrombidium</taxon>
    </lineage>
</organism>
<dbReference type="Gene3D" id="3.80.10.10">
    <property type="entry name" value="Ribonuclease Inhibitor"/>
    <property type="match status" value="1"/>
</dbReference>
<comment type="caution">
    <text evidence="2">The sequence shown here is derived from an EMBL/GenBank/DDBJ whole genome shotgun (WGS) entry which is preliminary data.</text>
</comment>
<dbReference type="VEuPathDB" id="VectorBase:LDEU007652"/>
<dbReference type="InterPro" id="IPR001810">
    <property type="entry name" value="F-box_dom"/>
</dbReference>
<name>A0A443SA05_9ACAR</name>
<evidence type="ECO:0000313" key="2">
    <source>
        <dbReference type="EMBL" id="RWS24388.1"/>
    </source>
</evidence>
<dbReference type="EMBL" id="NCKV01004941">
    <property type="protein sequence ID" value="RWS24388.1"/>
    <property type="molecule type" value="Genomic_DNA"/>
</dbReference>
<reference evidence="2 3" key="1">
    <citation type="journal article" date="2018" name="Gigascience">
        <title>Genomes of trombidid mites reveal novel predicted allergens and laterally-transferred genes associated with secondary metabolism.</title>
        <authorList>
            <person name="Dong X."/>
            <person name="Chaisiri K."/>
            <person name="Xia D."/>
            <person name="Armstrong S.D."/>
            <person name="Fang Y."/>
            <person name="Donnelly M.J."/>
            <person name="Kadowaki T."/>
            <person name="McGarry J.W."/>
            <person name="Darby A.C."/>
            <person name="Makepeace B.L."/>
        </authorList>
    </citation>
    <scope>NUCLEOTIDE SEQUENCE [LARGE SCALE GENOMIC DNA]</scope>
    <source>
        <strain evidence="2">UoL-UT</strain>
    </source>
</reference>
<dbReference type="Proteomes" id="UP000288716">
    <property type="component" value="Unassembled WGS sequence"/>
</dbReference>
<sequence>MDEEELPQLPAEVWHRVLNELPAKERLEVATVSKMWNELIVFPENRIIIFEVGFQEEDEHIFYPNYKICYINSYSQFIGVIKRHTQMTHLKIKWVVFENMVISNLEIHQLWNEIAMRQNAPVPIRSFEIVKRNATLPMHFIWINHFRTLDEFVWRDAELDLMAETVDFVVRHNELQHLAVRSYNENLHFSIDEPLQTFTFETHANIDRQQIWNSLVANCTQSLTLLGALLYIANEMEYVNAFQNLRDLRLHLLSDQIAYRFAFNAEQLRSLTLYYQENAPPFVAVRHLFRYRHNDNLEILDLNLPLTTAYQLGDICASSRNLRLLKVFIEYRMAEACVTAITHLRNLEQLHFEFPIVEHNEKVVGAGQAEHAKIVAFQHRIMDERLLVAILNSPLLPNLRVIIAPEPTLGEESFNALVARAQLTPDELFFFFFSNEFNYPQHEQVKEIGDVPWYFFQFTDLFEYEYFIWKRITPEYFIFPE</sequence>
<accession>A0A443SA05</accession>
<protein>
    <recommendedName>
        <fullName evidence="1">F-box domain-containing protein</fullName>
    </recommendedName>
</protein>
<dbReference type="SUPFAM" id="SSF81383">
    <property type="entry name" value="F-box domain"/>
    <property type="match status" value="1"/>
</dbReference>
<keyword evidence="3" id="KW-1185">Reference proteome</keyword>